<feature type="region of interest" description="Disordered" evidence="2">
    <location>
        <begin position="1"/>
        <end position="28"/>
    </location>
</feature>
<dbReference type="GO" id="GO:0051301">
    <property type="term" value="P:cell division"/>
    <property type="evidence" value="ECO:0007669"/>
    <property type="project" value="InterPro"/>
</dbReference>
<feature type="coiled-coil region" evidence="1">
    <location>
        <begin position="1454"/>
        <end position="1569"/>
    </location>
</feature>
<dbReference type="CTD" id="10615"/>
<gene>
    <name evidence="4" type="primary">spag5</name>
</gene>
<dbReference type="OrthoDB" id="5972338at2759"/>
<feature type="compositionally biased region" description="Low complexity" evidence="2">
    <location>
        <begin position="1"/>
        <end position="16"/>
    </location>
</feature>
<dbReference type="Proteomes" id="UP000504630">
    <property type="component" value="Chromosome 1"/>
</dbReference>
<protein>
    <submittedName>
        <fullName evidence="4">Sperm-associated antigen 5</fullName>
    </submittedName>
</protein>
<dbReference type="InParanoid" id="A0A6J2QPU2"/>
<organism evidence="3 4">
    <name type="scientific">Cottoperca gobio</name>
    <name type="common">Frogmouth</name>
    <name type="synonym">Aphritis gobio</name>
    <dbReference type="NCBI Taxonomy" id="56716"/>
    <lineage>
        <taxon>Eukaryota</taxon>
        <taxon>Metazoa</taxon>
        <taxon>Chordata</taxon>
        <taxon>Craniata</taxon>
        <taxon>Vertebrata</taxon>
        <taxon>Euteleostomi</taxon>
        <taxon>Actinopterygii</taxon>
        <taxon>Neopterygii</taxon>
        <taxon>Teleostei</taxon>
        <taxon>Neoteleostei</taxon>
        <taxon>Acanthomorphata</taxon>
        <taxon>Eupercaria</taxon>
        <taxon>Perciformes</taxon>
        <taxon>Notothenioidei</taxon>
        <taxon>Bovichtidae</taxon>
        <taxon>Cottoperca</taxon>
    </lineage>
</organism>
<feature type="region of interest" description="Disordered" evidence="2">
    <location>
        <begin position="1351"/>
        <end position="1370"/>
    </location>
</feature>
<dbReference type="RefSeq" id="XP_029299355.1">
    <property type="nucleotide sequence ID" value="XM_029443495.1"/>
</dbReference>
<keyword evidence="1" id="KW-0175">Coiled coil</keyword>
<accession>A0A6J2QPU2</accession>
<dbReference type="PANTHER" id="PTHR15347">
    <property type="entry name" value="SPERM-ASSOCIATED ANTIGEN 5"/>
    <property type="match status" value="1"/>
</dbReference>
<evidence type="ECO:0000256" key="1">
    <source>
        <dbReference type="SAM" id="Coils"/>
    </source>
</evidence>
<name>A0A6J2QPU2_COTGO</name>
<reference evidence="4" key="1">
    <citation type="submission" date="2025-08" db="UniProtKB">
        <authorList>
            <consortium name="RefSeq"/>
        </authorList>
    </citation>
    <scope>IDENTIFICATION</scope>
</reference>
<evidence type="ECO:0000256" key="2">
    <source>
        <dbReference type="SAM" id="MobiDB-lite"/>
    </source>
</evidence>
<feature type="coiled-coil region" evidence="1">
    <location>
        <begin position="1077"/>
        <end position="1111"/>
    </location>
</feature>
<dbReference type="InterPro" id="IPR028728">
    <property type="entry name" value="Astrin"/>
</dbReference>
<dbReference type="PANTHER" id="PTHR15347:SF1">
    <property type="entry name" value="SPERM-ASSOCIATED ANTIGEN 5"/>
    <property type="match status" value="1"/>
</dbReference>
<feature type="coiled-coil region" evidence="1">
    <location>
        <begin position="1594"/>
        <end position="1653"/>
    </location>
</feature>
<evidence type="ECO:0000313" key="3">
    <source>
        <dbReference type="Proteomes" id="UP000504630"/>
    </source>
</evidence>
<dbReference type="GeneID" id="115015880"/>
<evidence type="ECO:0000313" key="4">
    <source>
        <dbReference type="RefSeq" id="XP_029299355.1"/>
    </source>
</evidence>
<proteinExistence type="predicted"/>
<sequence length="1675" mass="185565">MSSRMSTSSRDASPSSRRGERTPLRRIQNEMLSTPSLRFKSKSLFNADVKPIKGDVPLCDPEPHLQSPPSTKVIHISASTIDIPTTETACGLGDVTFKSFICPGGEVEVTVSSVCAEESIILPNDQALKITHVTEDTVISDSIIVQSSSDHIEHPYYDPERKDDSLVDIDAGCLWEISNTNLTSGDFDDRCATQDFRAFQKDCCGKQDVTWKSFVCDGGEVEVSDGTRLQDETITLPQEQLGDSVQDNSVNSPDLSNCGQLCQAEHADHLYCERKDGVCVITTFSENTNDPEKSADGQSDVTFKSFNCTGGMIEISDGTKLADETVPLPADQTATGSESYHYGMNPSMVASEEDVKTGSDHPYCNIENDPLGEILPFSVDVVDEVKQISLVVPDSQTGIQDDITFSSFISARSDVEISDATELSQKTSPLPDDQAVICQPLDDNSVPTAVTQDHIRGEQTNSQVVVDAEPQTISTYSLTNASLSVNCQMQETSKKDSMHPEDSVLHSMLKKNESPDCSRPATPAETPMPVEVPVEHVSQVQIGSTLYESSEAKDSAIGSSGNLPVICNSAEEPQPENLPYVFKVLSECASEALPFQFGIPSPVVRRASLAVLKAFRVPALDRFLADESALEGEKSLMAPFNVDPAGLWTEHMESPMPHPQFNSTLLGYKPQPDPLPEPVGDVDAKPSAVLQSQVKKPVLDIPLIPDGPLQQQLRQMAEFLFLASGRMIPTAVSAPVPPLAAVTVPSAKVTPAESHSVCVGTTPVKWLDHSVNTSGQFERKRNFSVADSCTLTDPLLWNLPPGSLECLSRQEVEQRLRSSMIMVEALVQQLATARVNGCPSAGPAPSELREKLVQTDHTELSQTTMYRELYLEALSRIEELELDDSSLQSLTQCLQDTRVTMTSLSCDTDGALSNMKRMGDVVREDHRSLASHYGQMKALFEKTKETQTAMMQKVKEALRQRDDMRIQMEEAFTAKEAALSAMEQLRTHCATETSKLETIVGSQQELSAALDQTYPEQVALNQAYTEVLNSASDVLSTTMEEHSSLMKELCTVRSLLQKSAPTLLKLNEKAAAALRERDEHLYARDQAVEEREQIEEEFNEANLNLQAAGEQIGDLNLQVTILSSEMGVLRHKLTEREEDRGLLERKVTELSATVSSTLASYTFLEQALAAESTKLQQSWKDIQLNKDRANELETSLGQSEQSVCELSQALAQSEEQLSQLQVLSRSQNMQIQQLQEACTQLGGVREMNEFLQMENDLAREQMAESEHMLSANLQGLRQRNIQCEDLKGELCHLQLGKRSLQEELETTKSRAGATQLELRQKLDQAVTEMTLLHHTLRGMTNELHVALADQKPEPQKDEESQQVHNVERRHPSSSFVDRIMVALTAEKEEDVATETPPGSDTAELLCDTLFSETSAFTRIAAVTPKKNLNAVELESEEEDQNSVAELFADLGSTVTELLNTLKLLQQRKDAQLEEQHITISGLQVEQQAANDRHEAEVSELNCQLGSLSSRFERGNQALQQKAQDERAVTKLMSEIQETQEILNKHKTDSNDLRKEVVELRRSLQQSQVEAQYLRGELRKAGSQSANPADSMEEKIHLLREVERLKLSLQDVEQTRVELLDRAKRHLIIHQINQQKSENELQMLNKMINRVRETLVSLPVIVKDCEQLQQLVEYIG</sequence>
<dbReference type="KEGG" id="cgob:115015880"/>
<dbReference type="GO" id="GO:0051988">
    <property type="term" value="P:regulation of attachment of spindle microtubules to kinetochore"/>
    <property type="evidence" value="ECO:0007669"/>
    <property type="project" value="InterPro"/>
</dbReference>
<keyword evidence="3" id="KW-1185">Reference proteome</keyword>